<evidence type="ECO:0000313" key="2">
    <source>
        <dbReference type="Proteomes" id="UP001409291"/>
    </source>
</evidence>
<dbReference type="InterPro" id="IPR025348">
    <property type="entry name" value="DUF4252"/>
</dbReference>
<gene>
    <name evidence="1" type="ORF">ABE541_21885</name>
</gene>
<dbReference type="Pfam" id="PF14060">
    <property type="entry name" value="DUF4252"/>
    <property type="match status" value="1"/>
</dbReference>
<dbReference type="RefSeq" id="WP_183915874.1">
    <property type="nucleotide sequence ID" value="NZ_JBDJLH010000009.1"/>
</dbReference>
<evidence type="ECO:0000313" key="1">
    <source>
        <dbReference type="EMBL" id="MEN5379933.1"/>
    </source>
</evidence>
<organism evidence="1 2">
    <name type="scientific">Sphingobacterium kitahiroshimense</name>
    <dbReference type="NCBI Taxonomy" id="470446"/>
    <lineage>
        <taxon>Bacteria</taxon>
        <taxon>Pseudomonadati</taxon>
        <taxon>Bacteroidota</taxon>
        <taxon>Sphingobacteriia</taxon>
        <taxon>Sphingobacteriales</taxon>
        <taxon>Sphingobacteriaceae</taxon>
        <taxon>Sphingobacterium</taxon>
    </lineage>
</organism>
<name>A0ABV0C076_9SPHI</name>
<dbReference type="Proteomes" id="UP001409291">
    <property type="component" value="Unassembled WGS sequence"/>
</dbReference>
<comment type="caution">
    <text evidence="1">The sequence shown here is derived from an EMBL/GenBank/DDBJ whole genome shotgun (WGS) entry which is preliminary data.</text>
</comment>
<dbReference type="PROSITE" id="PS51257">
    <property type="entry name" value="PROKAR_LIPOPROTEIN"/>
    <property type="match status" value="1"/>
</dbReference>
<keyword evidence="2" id="KW-1185">Reference proteome</keyword>
<proteinExistence type="predicted"/>
<dbReference type="EMBL" id="JBDJNQ010000012">
    <property type="protein sequence ID" value="MEN5379933.1"/>
    <property type="molecule type" value="Genomic_DNA"/>
</dbReference>
<accession>A0ABV0C076</accession>
<protein>
    <submittedName>
        <fullName evidence="1">DUF4252 domain-containing protein</fullName>
    </submittedName>
</protein>
<reference evidence="1 2" key="1">
    <citation type="submission" date="2024-04" db="EMBL/GenBank/DDBJ databases">
        <title>WGS of bacteria from Torrens River.</title>
        <authorList>
            <person name="Wyrsch E.R."/>
            <person name="Drigo B."/>
        </authorList>
    </citation>
    <scope>NUCLEOTIDE SEQUENCE [LARGE SCALE GENOMIC DNA]</scope>
    <source>
        <strain evidence="1 2">TWI391</strain>
    </source>
</reference>
<sequence>MKHSIIIGALLLFCLTLQSCFVKTSPNMSFVSKRDLSSDTEVASIRVPMFLTKAFIKGKIKELDEEDAIAALALRKIKKLKIMTISGNKKDNLMSKFNAYLAKNNFEEMMSLYSEGSKITINTEMKKDHVKRVLLGIADEGDYVFVDIKADLDLNELSKMIEYYEKKNNKTKIIN</sequence>